<protein>
    <recommendedName>
        <fullName evidence="2">Lipid/polyisoprenoid-binding YceI-like domain-containing protein</fullName>
    </recommendedName>
</protein>
<name>A0AAU7KHJ2_9GAMM</name>
<dbReference type="SMART" id="SM00867">
    <property type="entry name" value="YceI"/>
    <property type="match status" value="1"/>
</dbReference>
<dbReference type="InterPro" id="IPR036761">
    <property type="entry name" value="TTHA0802/YceI-like_sf"/>
</dbReference>
<sequence length="190" mass="20016">MKVLPLVVAMALGSVSLSALADWQLSGDDSRLWFGSVKNQSIGETHHLDGLSGGIDDSGKVTIEVATESLDTGIDIRDERMLEHLLAAASFAISAQVDTSSFDSLGVGETLATSIPVDISLGSASTEQEAQVLVARLADTRWLVVSDQPVWLSAESLGFEDGIAALQEIAGLSSIDRTSPVGFRLMFEAP</sequence>
<evidence type="ECO:0000259" key="2">
    <source>
        <dbReference type="SMART" id="SM00867"/>
    </source>
</evidence>
<dbReference type="Gene3D" id="2.40.128.110">
    <property type="entry name" value="Lipid/polyisoprenoid-binding, YceI-like"/>
    <property type="match status" value="1"/>
</dbReference>
<evidence type="ECO:0000313" key="3">
    <source>
        <dbReference type="EMBL" id="XBO71136.1"/>
    </source>
</evidence>
<feature type="signal peptide" evidence="1">
    <location>
        <begin position="1"/>
        <end position="21"/>
    </location>
</feature>
<reference evidence="3" key="1">
    <citation type="submission" date="2022-06" db="EMBL/GenBank/DDBJ databases">
        <title>A novel DMS-producing enzyme.</title>
        <authorList>
            <person name="Zhang Y."/>
        </authorList>
    </citation>
    <scope>NUCLEOTIDE SEQUENCE</scope>
    <source>
        <strain evidence="3">RT37</strain>
    </source>
</reference>
<gene>
    <name evidence="3" type="ORF">NFG58_21525</name>
</gene>
<evidence type="ECO:0000256" key="1">
    <source>
        <dbReference type="SAM" id="SignalP"/>
    </source>
</evidence>
<dbReference type="SUPFAM" id="SSF101874">
    <property type="entry name" value="YceI-like"/>
    <property type="match status" value="1"/>
</dbReference>
<organism evidence="3">
    <name type="scientific">Halomonas sp. RT37</name>
    <dbReference type="NCBI Taxonomy" id="2950872"/>
    <lineage>
        <taxon>Bacteria</taxon>
        <taxon>Pseudomonadati</taxon>
        <taxon>Pseudomonadota</taxon>
        <taxon>Gammaproteobacteria</taxon>
        <taxon>Oceanospirillales</taxon>
        <taxon>Halomonadaceae</taxon>
        <taxon>Halomonas</taxon>
    </lineage>
</organism>
<feature type="domain" description="Lipid/polyisoprenoid-binding YceI-like" evidence="2">
    <location>
        <begin position="22"/>
        <end position="188"/>
    </location>
</feature>
<keyword evidence="1" id="KW-0732">Signal</keyword>
<dbReference type="PIRSF" id="PIRSF029811">
    <property type="entry name" value="UCP029811"/>
    <property type="match status" value="1"/>
</dbReference>
<dbReference type="InterPro" id="IPR027016">
    <property type="entry name" value="UCP029811"/>
</dbReference>
<dbReference type="AlphaFoldDB" id="A0AAU7KHJ2"/>
<dbReference type="InterPro" id="IPR007372">
    <property type="entry name" value="Lipid/polyisoprenoid-bd_YceI"/>
</dbReference>
<dbReference type="EMBL" id="CP098827">
    <property type="protein sequence ID" value="XBO71136.1"/>
    <property type="molecule type" value="Genomic_DNA"/>
</dbReference>
<accession>A0AAU7KHJ2</accession>
<dbReference type="RefSeq" id="WP_253028346.1">
    <property type="nucleotide sequence ID" value="NZ_CP098827.1"/>
</dbReference>
<proteinExistence type="predicted"/>
<feature type="chain" id="PRO_5043739300" description="Lipid/polyisoprenoid-binding YceI-like domain-containing protein" evidence="1">
    <location>
        <begin position="22"/>
        <end position="190"/>
    </location>
</feature>